<name>A0A0B5EUA3_STRA4</name>
<dbReference type="Proteomes" id="UP000031523">
    <property type="component" value="Chromosome"/>
</dbReference>
<dbReference type="AlphaFoldDB" id="A0A0B5EUA3"/>
<evidence type="ECO:0000313" key="3">
    <source>
        <dbReference type="Proteomes" id="UP000031523"/>
    </source>
</evidence>
<feature type="region of interest" description="Disordered" evidence="1">
    <location>
        <begin position="1"/>
        <end position="56"/>
    </location>
</feature>
<proteinExistence type="predicted"/>
<keyword evidence="3" id="KW-1185">Reference proteome</keyword>
<dbReference type="EMBL" id="CP010519">
    <property type="protein sequence ID" value="AJE82810.1"/>
    <property type="molecule type" value="Genomic_DNA"/>
</dbReference>
<reference evidence="2 3" key="1">
    <citation type="submission" date="2015-01" db="EMBL/GenBank/DDBJ databases">
        <title>Enhanced salinomycin production by adjusting the supply of polyketide extender units in Streptomyce albus DSM 41398.</title>
        <authorList>
            <person name="Lu C."/>
        </authorList>
    </citation>
    <scope>NUCLEOTIDE SEQUENCE [LARGE SCALE GENOMIC DNA]</scope>
    <source>
        <strain evidence="3">ATCC 21838 / DSM 41398 / FERM P-419 / JCM 4703 / NBRC 107858</strain>
    </source>
</reference>
<protein>
    <submittedName>
        <fullName evidence="2">Uncharacterized protein</fullName>
    </submittedName>
</protein>
<organism evidence="2 3">
    <name type="scientific">Streptomyces albus (strain ATCC 21838 / DSM 41398 / FERM P-419 / JCM 4703 / NBRC 107858)</name>
    <dbReference type="NCBI Taxonomy" id="1081613"/>
    <lineage>
        <taxon>Bacteria</taxon>
        <taxon>Bacillati</taxon>
        <taxon>Actinomycetota</taxon>
        <taxon>Actinomycetes</taxon>
        <taxon>Kitasatosporales</taxon>
        <taxon>Streptomycetaceae</taxon>
        <taxon>Streptomyces</taxon>
    </lineage>
</organism>
<dbReference type="KEGG" id="sals:SLNWT_2434"/>
<evidence type="ECO:0000313" key="2">
    <source>
        <dbReference type="EMBL" id="AJE82810.1"/>
    </source>
</evidence>
<evidence type="ECO:0000256" key="1">
    <source>
        <dbReference type="SAM" id="MobiDB-lite"/>
    </source>
</evidence>
<sequence length="56" mass="5612">MAPGHAVRSPRAGERVLRCGGGAPGPRGRRCGGEVPEPQGPVTAAPVRIRGSGTDP</sequence>
<accession>A0A0B5EUA3</accession>
<gene>
    <name evidence="2" type="ORF">SLNWT_2434</name>
</gene>